<dbReference type="InterPro" id="IPR020479">
    <property type="entry name" value="HD_metazoa"/>
</dbReference>
<keyword evidence="7" id="KW-0804">Transcription</keyword>
<keyword evidence="5 9" id="KW-0238">DNA-binding</keyword>
<evidence type="ECO:0000256" key="5">
    <source>
        <dbReference type="ARBA" id="ARBA00023125"/>
    </source>
</evidence>
<keyword evidence="4" id="KW-0805">Transcription regulation</keyword>
<evidence type="ECO:0000256" key="7">
    <source>
        <dbReference type="ARBA" id="ARBA00023163"/>
    </source>
</evidence>
<accession>A0A8C3A7Y0</accession>
<dbReference type="GO" id="GO:0050767">
    <property type="term" value="P:regulation of neurogenesis"/>
    <property type="evidence" value="ECO:0007669"/>
    <property type="project" value="Ensembl"/>
</dbReference>
<feature type="region of interest" description="Disordered" evidence="11">
    <location>
        <begin position="30"/>
        <end position="53"/>
    </location>
</feature>
<evidence type="ECO:0000256" key="11">
    <source>
        <dbReference type="SAM" id="MobiDB-lite"/>
    </source>
</evidence>
<feature type="domain" description="Homeobox" evidence="12">
    <location>
        <begin position="72"/>
        <end position="132"/>
    </location>
</feature>
<protein>
    <submittedName>
        <fullName evidence="13">Posterior neuron-specific homeobox</fullName>
    </submittedName>
</protein>
<dbReference type="SMART" id="SM00389">
    <property type="entry name" value="HOX"/>
    <property type="match status" value="1"/>
</dbReference>
<dbReference type="PROSITE" id="PS00027">
    <property type="entry name" value="HOMEOBOX_1"/>
    <property type="match status" value="1"/>
</dbReference>
<reference evidence="13" key="1">
    <citation type="submission" date="2025-08" db="UniProtKB">
        <authorList>
            <consortium name="Ensembl"/>
        </authorList>
    </citation>
    <scope>IDENTIFICATION</scope>
</reference>
<keyword evidence="8 9" id="KW-0539">Nucleus</keyword>
<evidence type="ECO:0000256" key="1">
    <source>
        <dbReference type="ARBA" id="ARBA00003263"/>
    </source>
</evidence>
<evidence type="ECO:0000256" key="4">
    <source>
        <dbReference type="ARBA" id="ARBA00023015"/>
    </source>
</evidence>
<evidence type="ECO:0000313" key="13">
    <source>
        <dbReference type="Ensembl" id="ENSCLMP00005038359.1"/>
    </source>
</evidence>
<dbReference type="GeneTree" id="ENSGT00940000166967"/>
<dbReference type="PRINTS" id="PR00024">
    <property type="entry name" value="HOMEOBOX"/>
</dbReference>
<proteinExistence type="predicted"/>
<keyword evidence="14" id="KW-1185">Reference proteome</keyword>
<dbReference type="GO" id="GO:0000981">
    <property type="term" value="F:DNA-binding transcription factor activity, RNA polymerase II-specific"/>
    <property type="evidence" value="ECO:0007669"/>
    <property type="project" value="InterPro"/>
</dbReference>
<dbReference type="InterPro" id="IPR001356">
    <property type="entry name" value="HD"/>
</dbReference>
<organism evidence="13 14">
    <name type="scientific">Cyclopterus lumpus</name>
    <name type="common">Lumpsucker</name>
    <dbReference type="NCBI Taxonomy" id="8103"/>
    <lineage>
        <taxon>Eukaryota</taxon>
        <taxon>Metazoa</taxon>
        <taxon>Chordata</taxon>
        <taxon>Craniata</taxon>
        <taxon>Vertebrata</taxon>
        <taxon>Euteleostomi</taxon>
        <taxon>Actinopterygii</taxon>
        <taxon>Neopterygii</taxon>
        <taxon>Teleostei</taxon>
        <taxon>Neoteleostei</taxon>
        <taxon>Acanthomorphata</taxon>
        <taxon>Eupercaria</taxon>
        <taxon>Perciformes</taxon>
        <taxon>Cottioidei</taxon>
        <taxon>Cottales</taxon>
        <taxon>Cyclopteridae</taxon>
        <taxon>Cyclopterus</taxon>
    </lineage>
</organism>
<name>A0A8C3A7Y0_CYCLU</name>
<comment type="subcellular location">
    <subcellularLocation>
        <location evidence="2 9 10">Nucleus</location>
    </subcellularLocation>
</comment>
<evidence type="ECO:0000256" key="2">
    <source>
        <dbReference type="ARBA" id="ARBA00004123"/>
    </source>
</evidence>
<dbReference type="SUPFAM" id="SSF46689">
    <property type="entry name" value="Homeodomain-like"/>
    <property type="match status" value="1"/>
</dbReference>
<comment type="function">
    <text evidence="1">Sequence-specific transcription factor which is part of a developmental regulatory system that provides cells with specific positional identities on the anterior-posterior axis.</text>
</comment>
<keyword evidence="6 9" id="KW-0371">Homeobox</keyword>
<dbReference type="PANTHER" id="PTHR24339">
    <property type="entry name" value="HOMEOBOX PROTEIN EMX-RELATED"/>
    <property type="match status" value="1"/>
</dbReference>
<dbReference type="AlphaFoldDB" id="A0A8C3A7Y0"/>
<keyword evidence="3" id="KW-0217">Developmental protein</keyword>
<evidence type="ECO:0000256" key="3">
    <source>
        <dbReference type="ARBA" id="ARBA00022473"/>
    </source>
</evidence>
<dbReference type="GO" id="GO:0000978">
    <property type="term" value="F:RNA polymerase II cis-regulatory region sequence-specific DNA binding"/>
    <property type="evidence" value="ECO:0007669"/>
    <property type="project" value="TreeGrafter"/>
</dbReference>
<dbReference type="Proteomes" id="UP000694565">
    <property type="component" value="Unplaced"/>
</dbReference>
<evidence type="ECO:0000256" key="6">
    <source>
        <dbReference type="ARBA" id="ARBA00023155"/>
    </source>
</evidence>
<feature type="DNA-binding region" description="Homeobox" evidence="9">
    <location>
        <begin position="74"/>
        <end position="133"/>
    </location>
</feature>
<dbReference type="GO" id="GO:0005634">
    <property type="term" value="C:nucleus"/>
    <property type="evidence" value="ECO:0007669"/>
    <property type="project" value="UniProtKB-SubCell"/>
</dbReference>
<dbReference type="CDD" id="cd00086">
    <property type="entry name" value="homeodomain"/>
    <property type="match status" value="1"/>
</dbReference>
<evidence type="ECO:0000259" key="12">
    <source>
        <dbReference type="PROSITE" id="PS50071"/>
    </source>
</evidence>
<dbReference type="Pfam" id="PF00046">
    <property type="entry name" value="Homeodomain"/>
    <property type="match status" value="1"/>
</dbReference>
<reference evidence="13" key="2">
    <citation type="submission" date="2025-09" db="UniProtKB">
        <authorList>
            <consortium name="Ensembl"/>
        </authorList>
    </citation>
    <scope>IDENTIFICATION</scope>
</reference>
<dbReference type="PROSITE" id="PS50071">
    <property type="entry name" value="HOMEOBOX_2"/>
    <property type="match status" value="1"/>
</dbReference>
<evidence type="ECO:0000256" key="8">
    <source>
        <dbReference type="ARBA" id="ARBA00023242"/>
    </source>
</evidence>
<dbReference type="InterPro" id="IPR050877">
    <property type="entry name" value="EMX-VAX-Noto_Homeobox_TFs"/>
</dbReference>
<sequence>MTCKLDSACAEACTCTYKPPEQPGAALRSLRPAPPAHSALRCSHSQPKSRSSTGHLSLWRTFWIQQSLRGESSSRRVRTAFSLEQLHTLERSFRRCHYLSVLERHTVASALRLSETQVKIWFQNRRTKWKKDQKINKVITSHPEGEHERLNDHRCCCC</sequence>
<evidence type="ECO:0000313" key="14">
    <source>
        <dbReference type="Proteomes" id="UP000694565"/>
    </source>
</evidence>
<feature type="compositionally biased region" description="Polar residues" evidence="11">
    <location>
        <begin position="43"/>
        <end position="53"/>
    </location>
</feature>
<dbReference type="GO" id="GO:0030182">
    <property type="term" value="P:neuron differentiation"/>
    <property type="evidence" value="ECO:0007669"/>
    <property type="project" value="TreeGrafter"/>
</dbReference>
<dbReference type="InterPro" id="IPR009057">
    <property type="entry name" value="Homeodomain-like_sf"/>
</dbReference>
<evidence type="ECO:0000256" key="10">
    <source>
        <dbReference type="RuleBase" id="RU000682"/>
    </source>
</evidence>
<dbReference type="Gene3D" id="1.10.10.60">
    <property type="entry name" value="Homeodomain-like"/>
    <property type="match status" value="1"/>
</dbReference>
<dbReference type="Ensembl" id="ENSCLMT00005039832.1">
    <property type="protein sequence ID" value="ENSCLMP00005038359.1"/>
    <property type="gene ID" value="ENSCLMG00005018165.1"/>
</dbReference>
<dbReference type="GO" id="GO:0045892">
    <property type="term" value="P:negative regulation of DNA-templated transcription"/>
    <property type="evidence" value="ECO:0007669"/>
    <property type="project" value="Ensembl"/>
</dbReference>
<dbReference type="PANTHER" id="PTHR24339:SF28">
    <property type="entry name" value="E5-RELATED"/>
    <property type="match status" value="1"/>
</dbReference>
<dbReference type="GO" id="GO:0007420">
    <property type="term" value="P:brain development"/>
    <property type="evidence" value="ECO:0007669"/>
    <property type="project" value="TreeGrafter"/>
</dbReference>
<evidence type="ECO:0000256" key="9">
    <source>
        <dbReference type="PROSITE-ProRule" id="PRU00108"/>
    </source>
</evidence>
<dbReference type="InterPro" id="IPR017970">
    <property type="entry name" value="Homeobox_CS"/>
</dbReference>